<gene>
    <name evidence="1" type="ORF">SDC9_104617</name>
</gene>
<dbReference type="EMBL" id="VSSQ01016445">
    <property type="protein sequence ID" value="MPM57794.1"/>
    <property type="molecule type" value="Genomic_DNA"/>
</dbReference>
<accession>A0A645B7X5</accession>
<evidence type="ECO:0000313" key="1">
    <source>
        <dbReference type="EMBL" id="MPM57794.1"/>
    </source>
</evidence>
<name>A0A645B7X5_9ZZZZ</name>
<sequence>MARLQPRGELQGARRHVKAPVQRLRALFACDVAHHMHAVLLAQTRNQPVMQRATMRPCLLCQRFGRTVERVEMVAVRKEEVPHRLERHGLRRRQRLGQSASVAHMHRHGLQPLHVGLVAGMERQQGARHLRQLGGHLTQLGQCNRVGRLRAGRHGVTQLRHHARLFVLGKLLDIDAQHLVDLQQHRHGERPLVLLNLVEIAGRQPQRLRQRHLRHAALGAQAAQAHAHEGFGHSVALLVWQPIDSQNLQNTVM</sequence>
<reference evidence="1" key="1">
    <citation type="submission" date="2019-08" db="EMBL/GenBank/DDBJ databases">
        <authorList>
            <person name="Kucharzyk K."/>
            <person name="Murdoch R.W."/>
            <person name="Higgins S."/>
            <person name="Loffler F."/>
        </authorList>
    </citation>
    <scope>NUCLEOTIDE SEQUENCE</scope>
</reference>
<comment type="caution">
    <text evidence="1">The sequence shown here is derived from an EMBL/GenBank/DDBJ whole genome shotgun (WGS) entry which is preliminary data.</text>
</comment>
<organism evidence="1">
    <name type="scientific">bioreactor metagenome</name>
    <dbReference type="NCBI Taxonomy" id="1076179"/>
    <lineage>
        <taxon>unclassified sequences</taxon>
        <taxon>metagenomes</taxon>
        <taxon>ecological metagenomes</taxon>
    </lineage>
</organism>
<protein>
    <submittedName>
        <fullName evidence="1">Uncharacterized protein</fullName>
    </submittedName>
</protein>
<dbReference type="AlphaFoldDB" id="A0A645B7X5"/>
<proteinExistence type="predicted"/>